<keyword evidence="2 5" id="KW-0812">Transmembrane</keyword>
<keyword evidence="3 5" id="KW-1133">Transmembrane helix</keyword>
<feature type="transmembrane region" description="Helical" evidence="5">
    <location>
        <begin position="117"/>
        <end position="135"/>
    </location>
</feature>
<accession>A0A1I5NY34</accession>
<evidence type="ECO:0000256" key="4">
    <source>
        <dbReference type="ARBA" id="ARBA00023136"/>
    </source>
</evidence>
<evidence type="ECO:0000313" key="8">
    <source>
        <dbReference type="Proteomes" id="UP000199331"/>
    </source>
</evidence>
<dbReference type="STRING" id="604088.SAMN04488060_2148"/>
<evidence type="ECO:0000256" key="5">
    <source>
        <dbReference type="SAM" id="Phobius"/>
    </source>
</evidence>
<evidence type="ECO:0000259" key="6">
    <source>
        <dbReference type="Pfam" id="PF04138"/>
    </source>
</evidence>
<feature type="domain" description="GtrA/DPMS transmembrane" evidence="6">
    <location>
        <begin position="56"/>
        <end position="166"/>
    </location>
</feature>
<keyword evidence="8" id="KW-1185">Reference proteome</keyword>
<proteinExistence type="predicted"/>
<evidence type="ECO:0000256" key="2">
    <source>
        <dbReference type="ARBA" id="ARBA00022692"/>
    </source>
</evidence>
<dbReference type="GO" id="GO:0016020">
    <property type="term" value="C:membrane"/>
    <property type="evidence" value="ECO:0007669"/>
    <property type="project" value="UniProtKB-SubCell"/>
</dbReference>
<dbReference type="InterPro" id="IPR007267">
    <property type="entry name" value="GtrA_DPMS_TM"/>
</dbReference>
<feature type="transmembrane region" description="Helical" evidence="5">
    <location>
        <begin position="54"/>
        <end position="72"/>
    </location>
</feature>
<dbReference type="GO" id="GO:0000271">
    <property type="term" value="P:polysaccharide biosynthetic process"/>
    <property type="evidence" value="ECO:0007669"/>
    <property type="project" value="InterPro"/>
</dbReference>
<dbReference type="EMBL" id="FOWZ01000003">
    <property type="protein sequence ID" value="SFP26206.1"/>
    <property type="molecule type" value="Genomic_DNA"/>
</dbReference>
<dbReference type="AlphaFoldDB" id="A0A1I5NY34"/>
<feature type="transmembrane region" description="Helical" evidence="5">
    <location>
        <begin position="78"/>
        <end position="97"/>
    </location>
</feature>
<evidence type="ECO:0000256" key="1">
    <source>
        <dbReference type="ARBA" id="ARBA00004141"/>
    </source>
</evidence>
<protein>
    <submittedName>
        <fullName evidence="7">Putative flippase GtrA (Transmembrane translocase of bactoprenol-linked glucose)</fullName>
    </submittedName>
</protein>
<sequence length="170" mass="19329">MVSGNVSLAEFLKLSMTDDKECGRSHQTASTLGESSSEDQHQAKTKFRMFGRNTVASAFTFTLDFGILWLLVEWGGLPQFLAAAIAFIPAMVVFYFIQKRWVFAGNDRETWKGFGYFSLNVAIGYVSMLAIFWLMLEFVQVHYLISRLIASVVYGLLLFFLNGKFNFKKL</sequence>
<reference evidence="8" key="1">
    <citation type="submission" date="2016-10" db="EMBL/GenBank/DDBJ databases">
        <authorList>
            <person name="Varghese N."/>
            <person name="Submissions S."/>
        </authorList>
    </citation>
    <scope>NUCLEOTIDE SEQUENCE [LARGE SCALE GENOMIC DNA]</scope>
    <source>
        <strain evidence="8">CGMCC 1.7715</strain>
    </source>
</reference>
<dbReference type="Proteomes" id="UP000199331">
    <property type="component" value="Unassembled WGS sequence"/>
</dbReference>
<organism evidence="7 8">
    <name type="scientific">Qipengyuania nanhaisediminis</name>
    <dbReference type="NCBI Taxonomy" id="604088"/>
    <lineage>
        <taxon>Bacteria</taxon>
        <taxon>Pseudomonadati</taxon>
        <taxon>Pseudomonadota</taxon>
        <taxon>Alphaproteobacteria</taxon>
        <taxon>Sphingomonadales</taxon>
        <taxon>Erythrobacteraceae</taxon>
        <taxon>Qipengyuania</taxon>
    </lineage>
</organism>
<evidence type="ECO:0000313" key="7">
    <source>
        <dbReference type="EMBL" id="SFP26206.1"/>
    </source>
</evidence>
<comment type="subcellular location">
    <subcellularLocation>
        <location evidence="1">Membrane</location>
        <topology evidence="1">Multi-pass membrane protein</topology>
    </subcellularLocation>
</comment>
<feature type="transmembrane region" description="Helical" evidence="5">
    <location>
        <begin position="141"/>
        <end position="161"/>
    </location>
</feature>
<evidence type="ECO:0000256" key="3">
    <source>
        <dbReference type="ARBA" id="ARBA00022989"/>
    </source>
</evidence>
<name>A0A1I5NY34_9SPHN</name>
<gene>
    <name evidence="7" type="ORF">SAMN04488060_2148</name>
</gene>
<dbReference type="Pfam" id="PF04138">
    <property type="entry name" value="GtrA_DPMS_TM"/>
    <property type="match status" value="1"/>
</dbReference>
<keyword evidence="4 5" id="KW-0472">Membrane</keyword>